<keyword evidence="1" id="KW-1133">Transmembrane helix</keyword>
<dbReference type="Proteomes" id="UP000013006">
    <property type="component" value="Chromosome"/>
</dbReference>
<feature type="transmembrane region" description="Helical" evidence="1">
    <location>
        <begin position="6"/>
        <end position="23"/>
    </location>
</feature>
<dbReference type="HOGENOM" id="CLU_188852_0_0_2"/>
<proteinExistence type="predicted"/>
<evidence type="ECO:0000256" key="1">
    <source>
        <dbReference type="SAM" id="Phobius"/>
    </source>
</evidence>
<feature type="transmembrane region" description="Helical" evidence="1">
    <location>
        <begin position="30"/>
        <end position="48"/>
    </location>
</feature>
<keyword evidence="1" id="KW-0472">Membrane</keyword>
<dbReference type="KEGG" id="sic:SiL_0334"/>
<protein>
    <submittedName>
        <fullName evidence="2">Uncharacterized protein</fullName>
    </submittedName>
</protein>
<organism>
    <name type="scientific">Saccharolobus islandicus LAL14/1</name>
    <dbReference type="NCBI Taxonomy" id="1241935"/>
    <lineage>
        <taxon>Archaea</taxon>
        <taxon>Thermoproteota</taxon>
        <taxon>Thermoprotei</taxon>
        <taxon>Sulfolobales</taxon>
        <taxon>Sulfolobaceae</taxon>
        <taxon>Saccharolobus</taxon>
    </lineage>
</organism>
<evidence type="ECO:0000313" key="3">
    <source>
        <dbReference type="Proteomes" id="UP000013006"/>
    </source>
</evidence>
<gene>
    <name evidence="2" type="ORF">SiL_0334</name>
</gene>
<dbReference type="EMBL" id="CP003928">
    <property type="protein sequence ID" value="AGJ61810.1"/>
    <property type="molecule type" value="Genomic_DNA"/>
</dbReference>
<name>M9UCA6_SACIS</name>
<sequence>MRMQNLISFIPLILGFIFYSLFTSSEYPNILDYTSLYLSMMLLLYYGYTGNTTNKLSECTRKSIS</sequence>
<keyword evidence="1" id="KW-0812">Transmembrane</keyword>
<accession>M9UCA6</accession>
<evidence type="ECO:0000313" key="2">
    <source>
        <dbReference type="EMBL" id="AGJ61810.1"/>
    </source>
</evidence>
<reference evidence="2 3" key="1">
    <citation type="journal article" date="2013" name="Open Biol.">
        <title>Genomics and genetics of Sulfolobus islandicus LAL14/1, a model hyperthermophilic archaeon.</title>
        <authorList>
            <person name="Jaubert C."/>
            <person name="Danioux C."/>
            <person name="Oberto J."/>
            <person name="Cortez D."/>
            <person name="Bize A."/>
            <person name="Krupovic M."/>
            <person name="She Q."/>
            <person name="Forterre P."/>
            <person name="Prangishvili D."/>
            <person name="Sezonov G."/>
        </authorList>
    </citation>
    <scope>NUCLEOTIDE SEQUENCE [LARGE SCALE GENOMIC DNA]</scope>
    <source>
        <strain evidence="2">LAL14/1</strain>
    </source>
</reference>
<dbReference type="AlphaFoldDB" id="M9UCA6"/>